<comment type="caution">
    <text evidence="2">The sequence shown here is derived from an EMBL/GenBank/DDBJ whole genome shotgun (WGS) entry which is preliminary data.</text>
</comment>
<dbReference type="Proteomes" id="UP000437736">
    <property type="component" value="Unassembled WGS sequence"/>
</dbReference>
<feature type="region of interest" description="Disordered" evidence="1">
    <location>
        <begin position="73"/>
        <end position="97"/>
    </location>
</feature>
<evidence type="ECO:0000313" key="3">
    <source>
        <dbReference type="Proteomes" id="UP000437736"/>
    </source>
</evidence>
<accession>A0ABW9QW66</accession>
<evidence type="ECO:0000256" key="1">
    <source>
        <dbReference type="SAM" id="MobiDB-lite"/>
    </source>
</evidence>
<feature type="region of interest" description="Disordered" evidence="1">
    <location>
        <begin position="1"/>
        <end position="21"/>
    </location>
</feature>
<proteinExistence type="predicted"/>
<sequence>MEAGREASLRDDRRIDGADPMHAAAGLDGAVERVLHAVATVDRVAEDPGDDVGRSPAVDEARQALHGALVTLTRPPATRRAGARDGDPSDPTGEDALGMVDDVMRRLLVAAVAAHDAAGAAGDGVEEVIAQIDGAIRALRVGALTGAFPAAG</sequence>
<keyword evidence="3" id="KW-1185">Reference proteome</keyword>
<organism evidence="2 3">
    <name type="scientific">Acidiferrimicrobium australe</name>
    <dbReference type="NCBI Taxonomy" id="2664430"/>
    <lineage>
        <taxon>Bacteria</taxon>
        <taxon>Bacillati</taxon>
        <taxon>Actinomycetota</taxon>
        <taxon>Acidimicrobiia</taxon>
        <taxon>Acidimicrobiales</taxon>
        <taxon>Acidimicrobiaceae</taxon>
        <taxon>Acidiferrimicrobium</taxon>
    </lineage>
</organism>
<feature type="compositionally biased region" description="Basic and acidic residues" evidence="1">
    <location>
        <begin position="1"/>
        <end position="19"/>
    </location>
</feature>
<protein>
    <submittedName>
        <fullName evidence="2">Uncharacterized protein</fullName>
    </submittedName>
</protein>
<name>A0ABW9QW66_9ACTN</name>
<gene>
    <name evidence="2" type="ORF">GHK86_15440</name>
</gene>
<evidence type="ECO:0000313" key="2">
    <source>
        <dbReference type="EMBL" id="MST34109.1"/>
    </source>
</evidence>
<dbReference type="EMBL" id="WJHE01000854">
    <property type="protein sequence ID" value="MST34109.1"/>
    <property type="molecule type" value="Genomic_DNA"/>
</dbReference>
<reference evidence="2 3" key="1">
    <citation type="submission" date="2019-11" db="EMBL/GenBank/DDBJ databases">
        <title>Acidiferrimicrobium australis gen. nov., sp. nov., an acidophilic and obligately heterotrophic, member of the Actinobacteria that catalyses dissimilatory oxido- reduction of iron isolated from metal-rich acidic water in Chile.</title>
        <authorList>
            <person name="Gonzalez D."/>
            <person name="Huber K."/>
            <person name="Hedrich S."/>
            <person name="Rojas-Villalobos C."/>
            <person name="Quatrini R."/>
            <person name="Dinamarca M.A."/>
            <person name="Schwarz A."/>
            <person name="Canales C."/>
            <person name="Nancucheo I."/>
        </authorList>
    </citation>
    <scope>NUCLEOTIDE SEQUENCE [LARGE SCALE GENOMIC DNA]</scope>
    <source>
        <strain evidence="2 3">USS-CCA1</strain>
    </source>
</reference>